<feature type="region of interest" description="Disordered" evidence="2">
    <location>
        <begin position="250"/>
        <end position="381"/>
    </location>
</feature>
<evidence type="ECO:0000259" key="4">
    <source>
        <dbReference type="PROSITE" id="PS50934"/>
    </source>
</evidence>
<dbReference type="OrthoDB" id="118550at2759"/>
<dbReference type="PROSITE" id="PS50090">
    <property type="entry name" value="MYB_LIKE"/>
    <property type="match status" value="1"/>
</dbReference>
<dbReference type="SUPFAM" id="SSF46689">
    <property type="entry name" value="Homeodomain-like"/>
    <property type="match status" value="2"/>
</dbReference>
<dbReference type="CDD" id="cd00167">
    <property type="entry name" value="SANT"/>
    <property type="match status" value="1"/>
</dbReference>
<dbReference type="STRING" id="1806994.A0A507C965"/>
<comment type="caution">
    <text evidence="7">The sequence shown here is derived from an EMBL/GenBank/DDBJ whole genome shotgun (WGS) entry which is preliminary data.</text>
</comment>
<evidence type="ECO:0000256" key="1">
    <source>
        <dbReference type="ARBA" id="ARBA00023242"/>
    </source>
</evidence>
<dbReference type="Pfam" id="PF16496">
    <property type="entry name" value="SWIRM-assoc_2"/>
    <property type="match status" value="1"/>
</dbReference>
<dbReference type="InterPro" id="IPR007526">
    <property type="entry name" value="SWIRM"/>
</dbReference>
<evidence type="ECO:0000256" key="2">
    <source>
        <dbReference type="SAM" id="MobiDB-lite"/>
    </source>
</evidence>
<sequence>MAQSMSLAQWHRDQRTIKRIWQPLHGRLAQIVPELASKNILEAAEYVAQLVQFQEDNLGRTRIINNVLRIPGKVFKDATPNGGLVHVVRAIYGFTKSQGLPRPDFSRQDFAIRLVQHIYDQLCKARIITPPLVYWAPSMPPARQKVFTDALRSLNGVGVQSTKEATHIVENWVEEPDESTYLRTLEKKDDMALVHYWYTPDSADAWMANPWDFEEPEPPPQHHGIWRVSARWLRDGALYNEWMNEEDYEVDEPAPVARTTTSSNTQQQKRQSSVNNADDSFDEDESQDEQSAVGDDNFIDQYADDDDDDDRGGGRGDDSDDGEEPPDADQDDFDYGSRRPPKSGAGSSKQSRAARPIRESNDDDYGTRRAGPSRPRPPKKNILALREKARTGPKPYPRMTFINMNERIWSQTKRWEWEPVADGLIRNISQCIYTNNAGSRGLFDLANAAGGEQGEVWDLLLEKAAQPVNKSQQKTTDDLTIPWPGTRKIVTPAMSQWFNISVIHNLEKSAFGDIFNPQPPPEPIYVDDVEIMPEEDPMMIRNTDENTYKMVRDYIIHTYRRRPIEYLPITECLGVDAKEDISLVYRLHTFLERWGLINYQAILHPSENREEATRGASLGSLVYKNVADLHDGAGQSSGPPPSSDKPPFIIPPHTTAVTSSKHFCMSCGATCFFILYASIEYAATEFCESCYLDGKYPYYMQSNRFVRIELPALYPEDDEFDDDDESQVVSTDSDDNDDDDSDVAVEPRRASLRSSSVVATTNPETRLGSSEPMMDVEPPTSSSPVKATKPSYNNSNKPVKQKHSRQWTDEEYYRLLAAVEKHGTDDWAAISVAMGGTKSKELCLKKFLRTTLDEEKVSFRHDTHPLDTSSYNEWEQEFRKCVPLLLGAGVENPLMNLLQTLSSATAPQVAAAASRGAMIKILQLRKQASNAPVVEQATPIEYSDESDLKLEVKDEVLDDDSTKSQITPVAAASSSTVYGIEPSMDLDDQSWMDLEFPPMHLEAKDVKVKAEPIVSTTAVPVDVKPIIDTTNNSSIDAKAEPTPDTQPNNTEDIAFFAKILPENSTKPTKQLLMAGALQQAMSEAMSEARILARYEQGNAQRMVDELCELQVLKIKHMASLLE</sequence>
<gene>
    <name evidence="7" type="ORF">SmJEL517_g01718</name>
</gene>
<dbReference type="GeneID" id="42002943"/>
<dbReference type="PROSITE" id="PS51293">
    <property type="entry name" value="SANT"/>
    <property type="match status" value="1"/>
</dbReference>
<evidence type="ECO:0000259" key="5">
    <source>
        <dbReference type="PROSITE" id="PS51293"/>
    </source>
</evidence>
<dbReference type="PROSITE" id="PS52032">
    <property type="entry name" value="MARR_BRCT_CHROMO"/>
    <property type="match status" value="1"/>
</dbReference>
<keyword evidence="8" id="KW-1185">Reference proteome</keyword>
<dbReference type="Pfam" id="PF00249">
    <property type="entry name" value="Myb_DNA-binding"/>
    <property type="match status" value="1"/>
</dbReference>
<dbReference type="InterPro" id="IPR032450">
    <property type="entry name" value="SMARCC_N"/>
</dbReference>
<accession>A0A507C965</accession>
<feature type="compositionally biased region" description="Acidic residues" evidence="2">
    <location>
        <begin position="279"/>
        <end position="288"/>
    </location>
</feature>
<proteinExistence type="predicted"/>
<dbReference type="InterPro" id="IPR009057">
    <property type="entry name" value="Homeodomain-like_sf"/>
</dbReference>
<organism evidence="7 8">
    <name type="scientific">Synchytrium microbalum</name>
    <dbReference type="NCBI Taxonomy" id="1806994"/>
    <lineage>
        <taxon>Eukaryota</taxon>
        <taxon>Fungi</taxon>
        <taxon>Fungi incertae sedis</taxon>
        <taxon>Chytridiomycota</taxon>
        <taxon>Chytridiomycota incertae sedis</taxon>
        <taxon>Chytridiomycetes</taxon>
        <taxon>Synchytriales</taxon>
        <taxon>Synchytriaceae</taxon>
        <taxon>Synchytrium</taxon>
    </lineage>
</organism>
<dbReference type="Gene3D" id="1.10.10.10">
    <property type="entry name" value="Winged helix-like DNA-binding domain superfamily/Winged helix DNA-binding domain"/>
    <property type="match status" value="1"/>
</dbReference>
<feature type="region of interest" description="Disordered" evidence="2">
    <location>
        <begin position="716"/>
        <end position="804"/>
    </location>
</feature>
<dbReference type="SUPFAM" id="SSF52113">
    <property type="entry name" value="BRCT domain"/>
    <property type="match status" value="1"/>
</dbReference>
<protein>
    <recommendedName>
        <fullName evidence="9">SWIRM domain-containing protein</fullName>
    </recommendedName>
</protein>
<dbReference type="Proteomes" id="UP000319731">
    <property type="component" value="Unassembled WGS sequence"/>
</dbReference>
<feature type="compositionally biased region" description="Polar residues" evidence="2">
    <location>
        <begin position="258"/>
        <end position="277"/>
    </location>
</feature>
<dbReference type="GO" id="GO:0010468">
    <property type="term" value="P:regulation of gene expression"/>
    <property type="evidence" value="ECO:0007669"/>
    <property type="project" value="UniProtKB-ARBA"/>
</dbReference>
<evidence type="ECO:0000259" key="6">
    <source>
        <dbReference type="PROSITE" id="PS52032"/>
    </source>
</evidence>
<dbReference type="InterPro" id="IPR017884">
    <property type="entry name" value="SANT_dom"/>
</dbReference>
<feature type="compositionally biased region" description="Polar residues" evidence="2">
    <location>
        <begin position="779"/>
        <end position="798"/>
    </location>
</feature>
<dbReference type="Pfam" id="PF04433">
    <property type="entry name" value="SWIRM"/>
    <property type="match status" value="1"/>
</dbReference>
<evidence type="ECO:0008006" key="9">
    <source>
        <dbReference type="Google" id="ProtNLM"/>
    </source>
</evidence>
<dbReference type="InterPro" id="IPR036420">
    <property type="entry name" value="BRCT_dom_sf"/>
</dbReference>
<feature type="compositionally biased region" description="Acidic residues" evidence="2">
    <location>
        <begin position="318"/>
        <end position="334"/>
    </location>
</feature>
<dbReference type="RefSeq" id="XP_031026416.1">
    <property type="nucleotide sequence ID" value="XM_031167646.1"/>
</dbReference>
<dbReference type="InterPro" id="IPR001005">
    <property type="entry name" value="SANT/Myb"/>
</dbReference>
<feature type="compositionally biased region" description="Pro residues" evidence="2">
    <location>
        <begin position="638"/>
        <end position="650"/>
    </location>
</feature>
<keyword evidence="1" id="KW-0539">Nucleus</keyword>
<feature type="compositionally biased region" description="Acidic residues" evidence="2">
    <location>
        <begin position="716"/>
        <end position="743"/>
    </location>
</feature>
<evidence type="ECO:0000313" key="8">
    <source>
        <dbReference type="Proteomes" id="UP000319731"/>
    </source>
</evidence>
<dbReference type="AlphaFoldDB" id="A0A507C965"/>
<dbReference type="PROSITE" id="PS50934">
    <property type="entry name" value="SWIRM"/>
    <property type="match status" value="1"/>
</dbReference>
<feature type="domain" description="Myb-like" evidence="3">
    <location>
        <begin position="807"/>
        <end position="851"/>
    </location>
</feature>
<feature type="domain" description="SWIRM" evidence="4">
    <location>
        <begin position="489"/>
        <end position="608"/>
    </location>
</feature>
<dbReference type="InterPro" id="IPR036388">
    <property type="entry name" value="WH-like_DNA-bd_sf"/>
</dbReference>
<reference evidence="7 8" key="1">
    <citation type="journal article" date="2019" name="Sci. Rep.">
        <title>Comparative genomics of chytrid fungi reveal insights into the obligate biotrophic and pathogenic lifestyle of Synchytrium endobioticum.</title>
        <authorList>
            <person name="van de Vossenberg B.T.L.H."/>
            <person name="Warris S."/>
            <person name="Nguyen H.D.T."/>
            <person name="van Gent-Pelzer M.P.E."/>
            <person name="Joly D.L."/>
            <person name="van de Geest H.C."/>
            <person name="Bonants P.J.M."/>
            <person name="Smith D.S."/>
            <person name="Levesque C.A."/>
            <person name="van der Lee T.A.J."/>
        </authorList>
    </citation>
    <scope>NUCLEOTIDE SEQUENCE [LARGE SCALE GENOMIC DNA]</scope>
    <source>
        <strain evidence="7 8">JEL517</strain>
    </source>
</reference>
<feature type="domain" description="SANT" evidence="5">
    <location>
        <begin position="802"/>
        <end position="855"/>
    </location>
</feature>
<dbReference type="Gene3D" id="1.10.10.60">
    <property type="entry name" value="Homeodomain-like"/>
    <property type="match status" value="1"/>
</dbReference>
<dbReference type="SMART" id="SM00717">
    <property type="entry name" value="SANT"/>
    <property type="match status" value="1"/>
</dbReference>
<feature type="domain" description="Chromo" evidence="6">
    <location>
        <begin position="1"/>
        <end position="267"/>
    </location>
</feature>
<dbReference type="InterPro" id="IPR049898">
    <property type="entry name" value="MARR_BRCT_CHROMO"/>
</dbReference>
<evidence type="ECO:0000313" key="7">
    <source>
        <dbReference type="EMBL" id="TPX36031.1"/>
    </source>
</evidence>
<dbReference type="EMBL" id="QEAO01000006">
    <property type="protein sequence ID" value="TPX36031.1"/>
    <property type="molecule type" value="Genomic_DNA"/>
</dbReference>
<feature type="region of interest" description="Disordered" evidence="2">
    <location>
        <begin position="632"/>
        <end position="651"/>
    </location>
</feature>
<evidence type="ECO:0000259" key="3">
    <source>
        <dbReference type="PROSITE" id="PS50090"/>
    </source>
</evidence>
<name>A0A507C965_9FUNG</name>